<keyword evidence="6 9" id="KW-0472">Membrane</keyword>
<evidence type="ECO:0000256" key="8">
    <source>
        <dbReference type="SAM" id="MobiDB-lite"/>
    </source>
</evidence>
<dbReference type="AlphaFoldDB" id="A0A565C0F3"/>
<organism evidence="11 12">
    <name type="scientific">Arabis nemorensis</name>
    <dbReference type="NCBI Taxonomy" id="586526"/>
    <lineage>
        <taxon>Eukaryota</taxon>
        <taxon>Viridiplantae</taxon>
        <taxon>Streptophyta</taxon>
        <taxon>Embryophyta</taxon>
        <taxon>Tracheophyta</taxon>
        <taxon>Spermatophyta</taxon>
        <taxon>Magnoliopsida</taxon>
        <taxon>eudicotyledons</taxon>
        <taxon>Gunneridae</taxon>
        <taxon>Pentapetalae</taxon>
        <taxon>rosids</taxon>
        <taxon>malvids</taxon>
        <taxon>Brassicales</taxon>
        <taxon>Brassicaceae</taxon>
        <taxon>Arabideae</taxon>
        <taxon>Arabis</taxon>
    </lineage>
</organism>
<evidence type="ECO:0000256" key="1">
    <source>
        <dbReference type="ARBA" id="ARBA00004141"/>
    </source>
</evidence>
<feature type="transmembrane region" description="Helical" evidence="9">
    <location>
        <begin position="661"/>
        <end position="682"/>
    </location>
</feature>
<dbReference type="PROSITE" id="PS50088">
    <property type="entry name" value="ANK_REPEAT"/>
    <property type="match status" value="2"/>
</dbReference>
<keyword evidence="5 7" id="KW-0040">ANK repeat</keyword>
<proteinExistence type="predicted"/>
<dbReference type="PANTHER" id="PTHR24186:SF46">
    <property type="entry name" value="PROTEIN ACCELERATED CELL DEATH 6-LIKE"/>
    <property type="match status" value="1"/>
</dbReference>
<dbReference type="InterPro" id="IPR002110">
    <property type="entry name" value="Ankyrin_rpt"/>
</dbReference>
<evidence type="ECO:0000256" key="2">
    <source>
        <dbReference type="ARBA" id="ARBA00022692"/>
    </source>
</evidence>
<comment type="caution">
    <text evidence="11">The sequence shown here is derived from an EMBL/GenBank/DDBJ whole genome shotgun (WGS) entry which is preliminary data.</text>
</comment>
<feature type="domain" description="PGG" evidence="10">
    <location>
        <begin position="543"/>
        <end position="650"/>
    </location>
</feature>
<dbReference type="Gene3D" id="1.25.40.20">
    <property type="entry name" value="Ankyrin repeat-containing domain"/>
    <property type="match status" value="2"/>
</dbReference>
<protein>
    <recommendedName>
        <fullName evidence="10">PGG domain-containing protein</fullName>
    </recommendedName>
</protein>
<evidence type="ECO:0000259" key="10">
    <source>
        <dbReference type="Pfam" id="PF13962"/>
    </source>
</evidence>
<dbReference type="GO" id="GO:0005886">
    <property type="term" value="C:plasma membrane"/>
    <property type="evidence" value="ECO:0007669"/>
    <property type="project" value="TreeGrafter"/>
</dbReference>
<dbReference type="PROSITE" id="PS50297">
    <property type="entry name" value="ANK_REP_REGION"/>
    <property type="match status" value="2"/>
</dbReference>
<evidence type="ECO:0000256" key="4">
    <source>
        <dbReference type="ARBA" id="ARBA00022989"/>
    </source>
</evidence>
<evidence type="ECO:0000256" key="5">
    <source>
        <dbReference type="ARBA" id="ARBA00023043"/>
    </source>
</evidence>
<evidence type="ECO:0000256" key="9">
    <source>
        <dbReference type="SAM" id="Phobius"/>
    </source>
</evidence>
<comment type="subcellular location">
    <subcellularLocation>
        <location evidence="1">Membrane</location>
        <topology evidence="1">Multi-pass membrane protein</topology>
    </subcellularLocation>
</comment>
<dbReference type="Pfam" id="PF13962">
    <property type="entry name" value="PGG"/>
    <property type="match status" value="1"/>
</dbReference>
<reference evidence="11" key="1">
    <citation type="submission" date="2019-07" db="EMBL/GenBank/DDBJ databases">
        <authorList>
            <person name="Dittberner H."/>
        </authorList>
    </citation>
    <scope>NUCLEOTIDE SEQUENCE [LARGE SCALE GENOMIC DNA]</scope>
</reference>
<evidence type="ECO:0000256" key="7">
    <source>
        <dbReference type="PROSITE-ProRule" id="PRU00023"/>
    </source>
</evidence>
<dbReference type="OrthoDB" id="303876at2759"/>
<accession>A0A565C0F3</accession>
<dbReference type="InterPro" id="IPR036770">
    <property type="entry name" value="Ankyrin_rpt-contain_sf"/>
</dbReference>
<dbReference type="SMART" id="SM00248">
    <property type="entry name" value="ANK"/>
    <property type="match status" value="8"/>
</dbReference>
<keyword evidence="4 9" id="KW-1133">Transmembrane helix</keyword>
<feature type="transmembrane region" description="Helical" evidence="9">
    <location>
        <begin position="628"/>
        <end position="649"/>
    </location>
</feature>
<feature type="region of interest" description="Disordered" evidence="8">
    <location>
        <begin position="712"/>
        <end position="741"/>
    </location>
</feature>
<dbReference type="EMBL" id="CABITT030000006">
    <property type="protein sequence ID" value="VVB07119.1"/>
    <property type="molecule type" value="Genomic_DNA"/>
</dbReference>
<dbReference type="SUPFAM" id="SSF48403">
    <property type="entry name" value="Ankyrin repeat"/>
    <property type="match status" value="1"/>
</dbReference>
<feature type="repeat" description="ANK" evidence="7">
    <location>
        <begin position="119"/>
        <end position="141"/>
    </location>
</feature>
<feature type="repeat" description="ANK" evidence="7">
    <location>
        <begin position="379"/>
        <end position="402"/>
    </location>
</feature>
<dbReference type="PANTHER" id="PTHR24186">
    <property type="entry name" value="PROTEIN PHOSPHATASE 1 REGULATORY SUBUNIT"/>
    <property type="match status" value="1"/>
</dbReference>
<feature type="transmembrane region" description="Helical" evidence="9">
    <location>
        <begin position="594"/>
        <end position="616"/>
    </location>
</feature>
<dbReference type="InterPro" id="IPR026961">
    <property type="entry name" value="PGG_dom"/>
</dbReference>
<keyword evidence="12" id="KW-1185">Reference proteome</keyword>
<evidence type="ECO:0000256" key="6">
    <source>
        <dbReference type="ARBA" id="ARBA00023136"/>
    </source>
</evidence>
<dbReference type="Proteomes" id="UP000489600">
    <property type="component" value="Unassembled WGS sequence"/>
</dbReference>
<sequence>MESCEAGLDRIEAQSPTDVSRDQRKGRYFPMNLIKKGANTLCSRGFFQSRRDGSMPPTGDTESGTELLTNLTLLDLYNVPGESAEMNSEIFSAMRRGNREFFDKMKRWETPMACFKNDKGDSILHLAAAFGHVELVKDILSACPSLLLLTNSKNQVPLHVAACGGHLAVVEALVASVTFFSAQVSKEEDRERLNVYGLKDKNGDTPLHLALKDLHEKKESLLNQHRPRYPSVSGLIKYLQRIRCSSFPDASTRLIETAVCLVNANQGASFLANSEKISPLYLAVEAGNLSLVNAMLNHLGETSTFASQLEGTKSLVHAALKSKNTDVLDVILNEFLSLVDEPDDEGRTCISVGASVGFKEGLCKVLDRTTLSIFKCDKDGSYPIHMAVEKGHEDVVRELLRRFPDSIELINKKGQNSLHIAAKSGKARTDMTNLCKKNHLIEEQDDDGNTPLHLATIHWRPRKVWTLTGPASTTTKVLNIRNAKGLRPLDIAEAELQHAYVFRERMTLMVLLGVYKPKGISWLPMSGMTLKSRLKKPRDCDIYKDRVNILLLVATLVATMTFAAGFTMPGGFYSDDPYPGMAILIADPMLKDFLFSDSVAMYSSLVAIVALIWAQLGDEDLAHRAFHLALPALFLALCSMSFAFYYGLLATTMANKYIKRSINFVFMIFWEFFFSLLAPYVILQVSGIPFIYRFTCNFLLPLLWLVNEDDDENHPTSGSDVKNAESVGSSSGIQVEKSKEV</sequence>
<gene>
    <name evidence="11" type="ORF">ANE_LOCUS17563</name>
</gene>
<feature type="compositionally biased region" description="Polar residues" evidence="8">
    <location>
        <begin position="715"/>
        <end position="733"/>
    </location>
</feature>
<evidence type="ECO:0000313" key="11">
    <source>
        <dbReference type="EMBL" id="VVB07119.1"/>
    </source>
</evidence>
<evidence type="ECO:0000313" key="12">
    <source>
        <dbReference type="Proteomes" id="UP000489600"/>
    </source>
</evidence>
<evidence type="ECO:0000256" key="3">
    <source>
        <dbReference type="ARBA" id="ARBA00022737"/>
    </source>
</evidence>
<dbReference type="Pfam" id="PF12796">
    <property type="entry name" value="Ank_2"/>
    <property type="match status" value="2"/>
</dbReference>
<feature type="transmembrane region" description="Helical" evidence="9">
    <location>
        <begin position="549"/>
        <end position="573"/>
    </location>
</feature>
<keyword evidence="3" id="KW-0677">Repeat</keyword>
<feature type="region of interest" description="Disordered" evidence="8">
    <location>
        <begin position="1"/>
        <end position="24"/>
    </location>
</feature>
<name>A0A565C0F3_9BRAS</name>
<keyword evidence="2 9" id="KW-0812">Transmembrane</keyword>